<reference evidence="3" key="1">
    <citation type="submission" date="2016-02" db="EMBL/GenBank/DDBJ databases">
        <authorList>
            <person name="Wibberg D."/>
        </authorList>
    </citation>
    <scope>NUCLEOTIDE SEQUENCE [LARGE SCALE GENOMIC DNA]</scope>
</reference>
<evidence type="ECO:0000313" key="2">
    <source>
        <dbReference type="EMBL" id="SBW18567.1"/>
    </source>
</evidence>
<organism evidence="2 3">
    <name type="scientific">Candidatus Protofrankia californiensis</name>
    <dbReference type="NCBI Taxonomy" id="1839754"/>
    <lineage>
        <taxon>Bacteria</taxon>
        <taxon>Bacillati</taxon>
        <taxon>Actinomycetota</taxon>
        <taxon>Actinomycetes</taxon>
        <taxon>Frankiales</taxon>
        <taxon>Frankiaceae</taxon>
        <taxon>Protofrankia</taxon>
    </lineage>
</organism>
<evidence type="ECO:0000256" key="1">
    <source>
        <dbReference type="SAM" id="MobiDB-lite"/>
    </source>
</evidence>
<feature type="region of interest" description="Disordered" evidence="1">
    <location>
        <begin position="1"/>
        <end position="20"/>
    </location>
</feature>
<sequence length="232" mass="25180">MTATILPEAPGSPHRLGRHVHHDPQSLAYAAPALPYAALKSIRWTRRIDVLDQGDLGSCTGNAAVGWLGTDNVHRQGLASAPSGHLLDETYAVDVYAYATDVDNVPGEYPPEDTGSTGLAVAKVLKHRGFIQRYRHAFGLRSTLSALQSGPVLLGTVWLEEMFQPTTDGELTPDGAQAGGHEIVLDEIDVERRRVWLTNSWSAEWGVDGRAWLSWDHLGYLLGQQGDVVVPG</sequence>
<evidence type="ECO:0008006" key="4">
    <source>
        <dbReference type="Google" id="ProtNLM"/>
    </source>
</evidence>
<keyword evidence="3" id="KW-1185">Reference proteome</keyword>
<name>A0A1C3NU62_9ACTN</name>
<dbReference type="EMBL" id="FLUV01000290">
    <property type="protein sequence ID" value="SBW18567.1"/>
    <property type="molecule type" value="Genomic_DNA"/>
</dbReference>
<accession>A0A1C3NU62</accession>
<dbReference type="SUPFAM" id="SSF54001">
    <property type="entry name" value="Cysteine proteinases"/>
    <property type="match status" value="1"/>
</dbReference>
<dbReference type="Proteomes" id="UP000199013">
    <property type="component" value="Unassembled WGS sequence"/>
</dbReference>
<gene>
    <name evidence="2" type="ORF">FDG2_0722</name>
</gene>
<evidence type="ECO:0000313" key="3">
    <source>
        <dbReference type="Proteomes" id="UP000199013"/>
    </source>
</evidence>
<dbReference type="Gene3D" id="3.90.70.10">
    <property type="entry name" value="Cysteine proteinases"/>
    <property type="match status" value="2"/>
</dbReference>
<proteinExistence type="predicted"/>
<dbReference type="InterPro" id="IPR038765">
    <property type="entry name" value="Papain-like_cys_pep_sf"/>
</dbReference>
<protein>
    <recommendedName>
        <fullName evidence="4">Peptidase C1A papain</fullName>
    </recommendedName>
</protein>
<dbReference type="AlphaFoldDB" id="A0A1C3NU62"/>